<dbReference type="GO" id="GO:0005524">
    <property type="term" value="F:ATP binding"/>
    <property type="evidence" value="ECO:0007669"/>
    <property type="project" value="UniProtKB-KW"/>
</dbReference>
<dbReference type="SUPFAM" id="SSF55681">
    <property type="entry name" value="Class II aaRS and biotin synthetases"/>
    <property type="match status" value="1"/>
</dbReference>
<dbReference type="SUPFAM" id="SSF82649">
    <property type="entry name" value="SufE/NifU"/>
    <property type="match status" value="1"/>
</dbReference>
<dbReference type="Pfam" id="PF10437">
    <property type="entry name" value="Lip_prot_lig_C"/>
    <property type="match status" value="1"/>
</dbReference>
<dbReference type="NCBIfam" id="TIGR00545">
    <property type="entry name" value="lipoyltrans"/>
    <property type="match status" value="1"/>
</dbReference>
<accession>A0A2P2BPY3</accession>
<evidence type="ECO:0000256" key="7">
    <source>
        <dbReference type="ARBA" id="ARBA00048037"/>
    </source>
</evidence>
<protein>
    <recommendedName>
        <fullName evidence="3">lipoate--protein ligase</fullName>
        <ecNumber evidence="3">6.3.1.20</ecNumber>
    </recommendedName>
</protein>
<comment type="pathway">
    <text evidence="2">Protein modification; protein lipoylation via exogenous pathway; protein N(6)-(lipoyl)lysine from lipoate: step 1/2.</text>
</comment>
<dbReference type="GO" id="GO:0009249">
    <property type="term" value="P:protein lipoylation"/>
    <property type="evidence" value="ECO:0007669"/>
    <property type="project" value="InterPro"/>
</dbReference>
<keyword evidence="9" id="KW-0548">Nucleotidyltransferase</keyword>
<dbReference type="KEGG" id="rhom:FRIFI_0867"/>
<comment type="catalytic activity">
    <reaction evidence="7">
        <text>L-lysyl-[lipoyl-carrier protein] + (R)-lipoate + ATP = N(6)-[(R)-lipoyl]-L-lysyl-[lipoyl-carrier protein] + AMP + diphosphate + H(+)</text>
        <dbReference type="Rhea" id="RHEA:49288"/>
        <dbReference type="Rhea" id="RHEA-COMP:10500"/>
        <dbReference type="Rhea" id="RHEA-COMP:10502"/>
        <dbReference type="ChEBI" id="CHEBI:15378"/>
        <dbReference type="ChEBI" id="CHEBI:29969"/>
        <dbReference type="ChEBI" id="CHEBI:30616"/>
        <dbReference type="ChEBI" id="CHEBI:33019"/>
        <dbReference type="ChEBI" id="CHEBI:83088"/>
        <dbReference type="ChEBI" id="CHEBI:83099"/>
        <dbReference type="ChEBI" id="CHEBI:456215"/>
        <dbReference type="EC" id="6.3.1.20"/>
    </reaction>
</comment>
<proteinExistence type="predicted"/>
<dbReference type="PROSITE" id="PS51733">
    <property type="entry name" value="BPL_LPL_CATALYTIC"/>
    <property type="match status" value="1"/>
</dbReference>
<dbReference type="GO" id="GO:0017118">
    <property type="term" value="F:lipoyltransferase activity"/>
    <property type="evidence" value="ECO:0007669"/>
    <property type="project" value="TreeGrafter"/>
</dbReference>
<dbReference type="InterPro" id="IPR019491">
    <property type="entry name" value="Lipoate_protein_ligase_C"/>
</dbReference>
<dbReference type="RefSeq" id="WP_166505088.1">
    <property type="nucleotide sequence ID" value="NZ_JAKNTL010000007.1"/>
</dbReference>
<dbReference type="InterPro" id="IPR004562">
    <property type="entry name" value="LipoylTrfase_LipoateP_Ligase"/>
</dbReference>
<keyword evidence="5" id="KW-0547">Nucleotide-binding</keyword>
<comment type="pathway">
    <text evidence="1">Protein modification; protein lipoylation via exogenous pathway; protein N(6)-(lipoyl)lysine from lipoate: step 2/2.</text>
</comment>
<dbReference type="AlphaFoldDB" id="A0A2P2BPY3"/>
<keyword evidence="10" id="KW-1185">Reference proteome</keyword>
<keyword evidence="4 9" id="KW-0436">Ligase</keyword>
<dbReference type="Gene3D" id="3.30.930.10">
    <property type="entry name" value="Bira Bifunctional Protein, Domain 2"/>
    <property type="match status" value="1"/>
</dbReference>
<evidence type="ECO:0000313" key="10">
    <source>
        <dbReference type="Proteomes" id="UP000245695"/>
    </source>
</evidence>
<evidence type="ECO:0000259" key="8">
    <source>
        <dbReference type="PROSITE" id="PS51733"/>
    </source>
</evidence>
<keyword evidence="6" id="KW-0067">ATP-binding</keyword>
<evidence type="ECO:0000256" key="2">
    <source>
        <dbReference type="ARBA" id="ARBA00005124"/>
    </source>
</evidence>
<dbReference type="PANTHER" id="PTHR12561:SF3">
    <property type="entry name" value="LIPOYLTRANSFERASE 1, MITOCHONDRIAL"/>
    <property type="match status" value="1"/>
</dbReference>
<dbReference type="InterPro" id="IPR045864">
    <property type="entry name" value="aa-tRNA-synth_II/BPL/LPL"/>
</dbReference>
<dbReference type="InterPro" id="IPR004143">
    <property type="entry name" value="BPL_LPL_catalytic"/>
</dbReference>
<sequence length="327" mass="37900">MIYVENNSTNPYFNFALEYYLINEKDLKDDVIFMFWRTNPTLMIGKFQNTIEEINEDYVKNNNINVVRRITGGGTIYTDMNGWQFSFITKNYNGNGIDFKTFTTPIIEALKSQGIDAYFNSRNDLLVDGKKFSGNAQCVKNGCKLHHGSILFDTNIEEMVRSITIAEDKIISKGIKSVKDRVANLKNYLKEDMDSLKFKDIMLESLLKESSGVYNLTKEDIKRVEEIAKEKFETWEWNYGKSPKFEITKGKRLDGGKVEFRINVDKGIIKECKINGDFFGEGEIDDISSLLCGCRYNKKDILDILENIDINKYFYRVNKEELIECII</sequence>
<dbReference type="EC" id="6.3.1.20" evidence="3"/>
<dbReference type="Proteomes" id="UP000245695">
    <property type="component" value="Chromosome 1"/>
</dbReference>
<dbReference type="CDD" id="cd16443">
    <property type="entry name" value="LplA"/>
    <property type="match status" value="1"/>
</dbReference>
<dbReference type="Pfam" id="PF21948">
    <property type="entry name" value="LplA-B_cat"/>
    <property type="match status" value="1"/>
</dbReference>
<dbReference type="GO" id="GO:0005737">
    <property type="term" value="C:cytoplasm"/>
    <property type="evidence" value="ECO:0007669"/>
    <property type="project" value="TreeGrafter"/>
</dbReference>
<dbReference type="UniPathway" id="UPA00537">
    <property type="reaction ID" value="UER00594"/>
</dbReference>
<dbReference type="PANTHER" id="PTHR12561">
    <property type="entry name" value="LIPOATE-PROTEIN LIGASE"/>
    <property type="match status" value="1"/>
</dbReference>
<keyword evidence="9" id="KW-0808">Transferase</keyword>
<evidence type="ECO:0000256" key="1">
    <source>
        <dbReference type="ARBA" id="ARBA00005085"/>
    </source>
</evidence>
<feature type="domain" description="BPL/LPL catalytic" evidence="8">
    <location>
        <begin position="27"/>
        <end position="214"/>
    </location>
</feature>
<evidence type="ECO:0000256" key="4">
    <source>
        <dbReference type="ARBA" id="ARBA00022598"/>
    </source>
</evidence>
<keyword evidence="9" id="KW-0012">Acyltransferase</keyword>
<evidence type="ECO:0000256" key="6">
    <source>
        <dbReference type="ARBA" id="ARBA00022840"/>
    </source>
</evidence>
<name>A0A2P2BPY3_9FIRM</name>
<dbReference type="EMBL" id="LN650648">
    <property type="protein sequence ID" value="CEI72410.1"/>
    <property type="molecule type" value="Genomic_DNA"/>
</dbReference>
<dbReference type="GO" id="GO:0016979">
    <property type="term" value="F:lipoate-protein ligase activity"/>
    <property type="evidence" value="ECO:0007669"/>
    <property type="project" value="UniProtKB-EC"/>
</dbReference>
<evidence type="ECO:0000256" key="3">
    <source>
        <dbReference type="ARBA" id="ARBA00012367"/>
    </source>
</evidence>
<organism evidence="9 10">
    <name type="scientific">Romboutsia hominis</name>
    <dbReference type="NCBI Taxonomy" id="1507512"/>
    <lineage>
        <taxon>Bacteria</taxon>
        <taxon>Bacillati</taxon>
        <taxon>Bacillota</taxon>
        <taxon>Clostridia</taxon>
        <taxon>Peptostreptococcales</taxon>
        <taxon>Peptostreptococcaceae</taxon>
        <taxon>Romboutsia</taxon>
    </lineage>
</organism>
<evidence type="ECO:0000256" key="5">
    <source>
        <dbReference type="ARBA" id="ARBA00022741"/>
    </source>
</evidence>
<evidence type="ECO:0000313" key="9">
    <source>
        <dbReference type="EMBL" id="CEI72410.1"/>
    </source>
</evidence>
<dbReference type="Gene3D" id="3.30.390.50">
    <property type="entry name" value="CO dehydrogenase flavoprotein, C-terminal domain"/>
    <property type="match status" value="1"/>
</dbReference>
<reference evidence="9 10" key="1">
    <citation type="submission" date="2014-09" db="EMBL/GenBank/DDBJ databases">
        <authorList>
            <person name="Hornung B.V."/>
        </authorList>
    </citation>
    <scope>NUCLEOTIDE SEQUENCE [LARGE SCALE GENOMIC DNA]</scope>
    <source>
        <strain evidence="9 10">FRIFI</strain>
    </source>
</reference>
<gene>
    <name evidence="9" type="ORF">FRIFI_0867</name>
</gene>